<accession>A0A7J7VZA6</accession>
<dbReference type="EMBL" id="JABWUV010000009">
    <property type="protein sequence ID" value="KAF6330393.1"/>
    <property type="molecule type" value="Genomic_DNA"/>
</dbReference>
<evidence type="ECO:0000313" key="2">
    <source>
        <dbReference type="EMBL" id="KAF6330393.1"/>
    </source>
</evidence>
<feature type="compositionally biased region" description="Polar residues" evidence="1">
    <location>
        <begin position="81"/>
        <end position="94"/>
    </location>
</feature>
<comment type="caution">
    <text evidence="2">The sequence shown here is derived from an EMBL/GenBank/DDBJ whole genome shotgun (WGS) entry which is preliminary data.</text>
</comment>
<organism evidence="2 3">
    <name type="scientific">Myotis myotis</name>
    <name type="common">Greater mouse-eared bat</name>
    <name type="synonym">Vespertilio myotis</name>
    <dbReference type="NCBI Taxonomy" id="51298"/>
    <lineage>
        <taxon>Eukaryota</taxon>
        <taxon>Metazoa</taxon>
        <taxon>Chordata</taxon>
        <taxon>Craniata</taxon>
        <taxon>Vertebrata</taxon>
        <taxon>Euteleostomi</taxon>
        <taxon>Mammalia</taxon>
        <taxon>Eutheria</taxon>
        <taxon>Laurasiatheria</taxon>
        <taxon>Chiroptera</taxon>
        <taxon>Yangochiroptera</taxon>
        <taxon>Vespertilionidae</taxon>
        <taxon>Myotis</taxon>
    </lineage>
</organism>
<feature type="region of interest" description="Disordered" evidence="1">
    <location>
        <begin position="46"/>
        <end position="97"/>
    </location>
</feature>
<sequence>MSPRAGGLWRFPSASSGPHPSATLRGPRSRPWASCPHKLPVPMGTYDLQRACPEPPGPLEGNHLNSPSPNVPPSWGPAPQSLPSGTRFNSSTPQGPLGTKLRFSRIHQKQIKKPWLVWLGGQSVGLQTKGSGVRFRSRAHAQVAGSIPSGGHAGGSQLMILSHH</sequence>
<proteinExistence type="predicted"/>
<protein>
    <submittedName>
        <fullName evidence="2">Uncharacterized protein</fullName>
    </submittedName>
</protein>
<dbReference type="Proteomes" id="UP000527355">
    <property type="component" value="Unassembled WGS sequence"/>
</dbReference>
<name>A0A7J7VZA6_MYOMY</name>
<gene>
    <name evidence="2" type="ORF">mMyoMyo1_012383</name>
</gene>
<keyword evidence="3" id="KW-1185">Reference proteome</keyword>
<dbReference type="AlphaFoldDB" id="A0A7J7VZA6"/>
<reference evidence="2 3" key="1">
    <citation type="journal article" date="2020" name="Nature">
        <title>Six reference-quality genomes reveal evolution of bat adaptations.</title>
        <authorList>
            <person name="Jebb D."/>
            <person name="Huang Z."/>
            <person name="Pippel M."/>
            <person name="Hughes G.M."/>
            <person name="Lavrichenko K."/>
            <person name="Devanna P."/>
            <person name="Winkler S."/>
            <person name="Jermiin L.S."/>
            <person name="Skirmuntt E.C."/>
            <person name="Katzourakis A."/>
            <person name="Burkitt-Gray L."/>
            <person name="Ray D.A."/>
            <person name="Sullivan K.A.M."/>
            <person name="Roscito J.G."/>
            <person name="Kirilenko B.M."/>
            <person name="Davalos L.M."/>
            <person name="Corthals A.P."/>
            <person name="Power M.L."/>
            <person name="Jones G."/>
            <person name="Ransome R.D."/>
            <person name="Dechmann D.K.N."/>
            <person name="Locatelli A.G."/>
            <person name="Puechmaille S.J."/>
            <person name="Fedrigo O."/>
            <person name="Jarvis E.D."/>
            <person name="Hiller M."/>
            <person name="Vernes S.C."/>
            <person name="Myers E.W."/>
            <person name="Teeling E.C."/>
        </authorList>
    </citation>
    <scope>NUCLEOTIDE SEQUENCE [LARGE SCALE GENOMIC DNA]</scope>
    <source>
        <strain evidence="2">MMyoMyo1</strain>
        <tissue evidence="2">Flight muscle</tissue>
    </source>
</reference>
<evidence type="ECO:0000256" key="1">
    <source>
        <dbReference type="SAM" id="MobiDB-lite"/>
    </source>
</evidence>
<evidence type="ECO:0000313" key="3">
    <source>
        <dbReference type="Proteomes" id="UP000527355"/>
    </source>
</evidence>
<feature type="region of interest" description="Disordered" evidence="1">
    <location>
        <begin position="1"/>
        <end position="31"/>
    </location>
</feature>